<dbReference type="GO" id="GO:0006508">
    <property type="term" value="P:proteolysis"/>
    <property type="evidence" value="ECO:0007669"/>
    <property type="project" value="UniProtKB-KW"/>
</dbReference>
<accession>A0A7K6EWC1</accession>
<dbReference type="SUPFAM" id="SSF50494">
    <property type="entry name" value="Trypsin-like serine proteases"/>
    <property type="match status" value="1"/>
</dbReference>
<evidence type="ECO:0000259" key="9">
    <source>
        <dbReference type="PROSITE" id="PS50240"/>
    </source>
</evidence>
<evidence type="ECO:0000256" key="1">
    <source>
        <dbReference type="ARBA" id="ARBA00001656"/>
    </source>
</evidence>
<keyword evidence="11" id="KW-1185">Reference proteome</keyword>
<evidence type="ECO:0000256" key="4">
    <source>
        <dbReference type="ARBA" id="ARBA00022670"/>
    </source>
</evidence>
<dbReference type="PANTHER" id="PTHR24252">
    <property type="entry name" value="ACROSIN-RELATED"/>
    <property type="match status" value="1"/>
</dbReference>
<evidence type="ECO:0000256" key="6">
    <source>
        <dbReference type="ARBA" id="ARBA00022825"/>
    </source>
</evidence>
<dbReference type="InterPro" id="IPR009003">
    <property type="entry name" value="Peptidase_S1_PA"/>
</dbReference>
<keyword evidence="7" id="KW-1015">Disulfide bond</keyword>
<dbReference type="InterPro" id="IPR001314">
    <property type="entry name" value="Peptidase_S1A"/>
</dbReference>
<name>A0A7K6EWC1_9PASS</name>
<dbReference type="Pfam" id="PF00089">
    <property type="entry name" value="Trypsin"/>
    <property type="match status" value="1"/>
</dbReference>
<dbReference type="PRINTS" id="PR00722">
    <property type="entry name" value="CHYMOTRYPSIN"/>
</dbReference>
<evidence type="ECO:0000313" key="10">
    <source>
        <dbReference type="EMBL" id="NWV43504.1"/>
    </source>
</evidence>
<dbReference type="SMART" id="SM00020">
    <property type="entry name" value="Tryp_SPc"/>
    <property type="match status" value="1"/>
</dbReference>
<keyword evidence="6" id="KW-0720">Serine protease</keyword>
<sequence>AEVRSIKNLLRHQWYSHADMSYDIALVELDYPIQCSPYIQMACVPDATLAVSELENCWIAGWGATSEIDETSTDHLQEAEVQLIDLQVCNSSRWYTGEVHTHNLCAGYPQGGIDTCQGDSGGPLMCQDNTADFWWVIGVTSWGRGCARPRQPGVYTSTQYFYHWILAQMG</sequence>
<protein>
    <recommendedName>
        <fullName evidence="3">Acrosin</fullName>
        <ecNumber evidence="2">3.4.21.10</ecNumber>
    </recommendedName>
</protein>
<dbReference type="GO" id="GO:0004252">
    <property type="term" value="F:serine-type endopeptidase activity"/>
    <property type="evidence" value="ECO:0007669"/>
    <property type="project" value="InterPro"/>
</dbReference>
<dbReference type="Gene3D" id="2.40.10.10">
    <property type="entry name" value="Trypsin-like serine proteases"/>
    <property type="match status" value="2"/>
</dbReference>
<keyword evidence="4" id="KW-0645">Protease</keyword>
<reference evidence="10 11" key="1">
    <citation type="submission" date="2019-09" db="EMBL/GenBank/DDBJ databases">
        <title>Bird 10,000 Genomes (B10K) Project - Family phase.</title>
        <authorList>
            <person name="Zhang G."/>
        </authorList>
    </citation>
    <scope>NUCLEOTIDE SEQUENCE [LARGE SCALE GENOMIC DNA]</scope>
    <source>
        <strain evidence="10">B10K-DU-029-50</strain>
        <tissue evidence="10">Heart</tissue>
    </source>
</reference>
<dbReference type="FunFam" id="2.40.10.10:FF:000002">
    <property type="entry name" value="Transmembrane protease serine"/>
    <property type="match status" value="1"/>
</dbReference>
<comment type="catalytic activity">
    <reaction evidence="1">
        <text>Preferential cleavage: Arg-|-Xaa, Lys-|-Xaa.</text>
        <dbReference type="EC" id="3.4.21.10"/>
    </reaction>
</comment>
<dbReference type="EMBL" id="VZRM01008573">
    <property type="protein sequence ID" value="NWV43504.1"/>
    <property type="molecule type" value="Genomic_DNA"/>
</dbReference>
<dbReference type="InterPro" id="IPR033116">
    <property type="entry name" value="TRYPSIN_SER"/>
</dbReference>
<dbReference type="EC" id="3.4.21.10" evidence="2"/>
<keyword evidence="5" id="KW-0378">Hydrolase</keyword>
<evidence type="ECO:0000256" key="3">
    <source>
        <dbReference type="ARBA" id="ARBA00017161"/>
    </source>
</evidence>
<dbReference type="Proteomes" id="UP000575029">
    <property type="component" value="Unassembled WGS sequence"/>
</dbReference>
<proteinExistence type="inferred from homology"/>
<dbReference type="PROSITE" id="PS50240">
    <property type="entry name" value="TRYPSIN_DOM"/>
    <property type="match status" value="1"/>
</dbReference>
<gene>
    <name evidence="10" type="primary">Acr_14</name>
    <name evidence="10" type="ORF">GRAPIC_R03926</name>
</gene>
<dbReference type="PROSITE" id="PS00135">
    <property type="entry name" value="TRYPSIN_SER"/>
    <property type="match status" value="1"/>
</dbReference>
<organism evidence="10 11">
    <name type="scientific">Grantiella picta</name>
    <dbReference type="NCBI Taxonomy" id="266360"/>
    <lineage>
        <taxon>Eukaryota</taxon>
        <taxon>Metazoa</taxon>
        <taxon>Chordata</taxon>
        <taxon>Craniata</taxon>
        <taxon>Vertebrata</taxon>
        <taxon>Euteleostomi</taxon>
        <taxon>Archelosauria</taxon>
        <taxon>Archosauria</taxon>
        <taxon>Dinosauria</taxon>
        <taxon>Saurischia</taxon>
        <taxon>Theropoda</taxon>
        <taxon>Coelurosauria</taxon>
        <taxon>Aves</taxon>
        <taxon>Neognathae</taxon>
        <taxon>Neoaves</taxon>
        <taxon>Telluraves</taxon>
        <taxon>Australaves</taxon>
        <taxon>Passeriformes</taxon>
        <taxon>Meliphagoidea</taxon>
        <taxon>Meliphagidae</taxon>
        <taxon>Grantiella</taxon>
    </lineage>
</organism>
<dbReference type="AlphaFoldDB" id="A0A7K6EWC1"/>
<dbReference type="GO" id="GO:0007340">
    <property type="term" value="P:acrosome reaction"/>
    <property type="evidence" value="ECO:0007669"/>
    <property type="project" value="TreeGrafter"/>
</dbReference>
<feature type="non-terminal residue" evidence="10">
    <location>
        <position position="1"/>
    </location>
</feature>
<comment type="similarity">
    <text evidence="8">Belongs to the peptidase S1 family. CLIP subfamily.</text>
</comment>
<dbReference type="InterPro" id="IPR043504">
    <property type="entry name" value="Peptidase_S1_PA_chymotrypsin"/>
</dbReference>
<feature type="domain" description="Peptidase S1" evidence="9">
    <location>
        <begin position="1"/>
        <end position="170"/>
    </location>
</feature>
<comment type="caution">
    <text evidence="10">The sequence shown here is derived from an EMBL/GenBank/DDBJ whole genome shotgun (WGS) entry which is preliminary data.</text>
</comment>
<evidence type="ECO:0000256" key="7">
    <source>
        <dbReference type="ARBA" id="ARBA00023157"/>
    </source>
</evidence>
<evidence type="ECO:0000313" key="11">
    <source>
        <dbReference type="Proteomes" id="UP000575029"/>
    </source>
</evidence>
<evidence type="ECO:0000256" key="2">
    <source>
        <dbReference type="ARBA" id="ARBA00012050"/>
    </source>
</evidence>
<dbReference type="CDD" id="cd00190">
    <property type="entry name" value="Tryp_SPc"/>
    <property type="match status" value="1"/>
</dbReference>
<evidence type="ECO:0000256" key="5">
    <source>
        <dbReference type="ARBA" id="ARBA00022801"/>
    </source>
</evidence>
<feature type="non-terminal residue" evidence="10">
    <location>
        <position position="170"/>
    </location>
</feature>
<dbReference type="InterPro" id="IPR001254">
    <property type="entry name" value="Trypsin_dom"/>
</dbReference>
<dbReference type="PANTHER" id="PTHR24252:SF8">
    <property type="entry name" value="ACROSIN"/>
    <property type="match status" value="1"/>
</dbReference>
<evidence type="ECO:0000256" key="8">
    <source>
        <dbReference type="ARBA" id="ARBA00024195"/>
    </source>
</evidence>